<name>G7YV54_CLOSI</name>
<proteinExistence type="predicted"/>
<gene>
    <name evidence="2" type="ORF">CLF_111627</name>
</gene>
<keyword evidence="3" id="KW-1185">Reference proteome</keyword>
<protein>
    <submittedName>
        <fullName evidence="2">Uncharacterized protein</fullName>
    </submittedName>
</protein>
<evidence type="ECO:0000313" key="3">
    <source>
        <dbReference type="Proteomes" id="UP000008909"/>
    </source>
</evidence>
<evidence type="ECO:0000313" key="2">
    <source>
        <dbReference type="EMBL" id="GAA56834.1"/>
    </source>
</evidence>
<evidence type="ECO:0000256" key="1">
    <source>
        <dbReference type="SAM" id="MobiDB-lite"/>
    </source>
</evidence>
<accession>G7YV54</accession>
<reference evidence="2" key="1">
    <citation type="journal article" date="2011" name="Genome Biol.">
        <title>The draft genome of the carcinogenic human liver fluke Clonorchis sinensis.</title>
        <authorList>
            <person name="Wang X."/>
            <person name="Chen W."/>
            <person name="Huang Y."/>
            <person name="Sun J."/>
            <person name="Men J."/>
            <person name="Liu H."/>
            <person name="Luo F."/>
            <person name="Guo L."/>
            <person name="Lv X."/>
            <person name="Deng C."/>
            <person name="Zhou C."/>
            <person name="Fan Y."/>
            <person name="Li X."/>
            <person name="Huang L."/>
            <person name="Hu Y."/>
            <person name="Liang C."/>
            <person name="Hu X."/>
            <person name="Xu J."/>
            <person name="Yu X."/>
        </authorList>
    </citation>
    <scope>NUCLEOTIDE SEQUENCE [LARGE SCALE GENOMIC DNA]</scope>
    <source>
        <strain evidence="2">Henan</strain>
    </source>
</reference>
<dbReference type="EMBL" id="DF144403">
    <property type="protein sequence ID" value="GAA56834.1"/>
    <property type="molecule type" value="Genomic_DNA"/>
</dbReference>
<feature type="region of interest" description="Disordered" evidence="1">
    <location>
        <begin position="120"/>
        <end position="142"/>
    </location>
</feature>
<feature type="region of interest" description="Disordered" evidence="1">
    <location>
        <begin position="194"/>
        <end position="229"/>
    </location>
</feature>
<sequence>MSWNELLAFRRLTQRPTLYRRIALWRRRGCATEALEERLERGFCSALVQPTQKVWPSMHANATDRDSGLQLLLNHCRPLDYQRQQFSGGGKPCGDTASKPMPQTRQYRTGKSFILIVGHAGRGSLGSPHNTKEKGLPSTKPHKIRRIGNQLTDSRVQSSEETNLMGAPPKGILFGATTQSKRLHRDTLSIRAQQNAQETNQTYVCTKSVNRNKPSRPKSDTERAAVSSI</sequence>
<dbReference type="Proteomes" id="UP000008909">
    <property type="component" value="Unassembled WGS sequence"/>
</dbReference>
<feature type="compositionally biased region" description="Polar residues" evidence="1">
    <location>
        <begin position="194"/>
        <end position="212"/>
    </location>
</feature>
<organism evidence="2 3">
    <name type="scientific">Clonorchis sinensis</name>
    <name type="common">Chinese liver fluke</name>
    <dbReference type="NCBI Taxonomy" id="79923"/>
    <lineage>
        <taxon>Eukaryota</taxon>
        <taxon>Metazoa</taxon>
        <taxon>Spiralia</taxon>
        <taxon>Lophotrochozoa</taxon>
        <taxon>Platyhelminthes</taxon>
        <taxon>Trematoda</taxon>
        <taxon>Digenea</taxon>
        <taxon>Opisthorchiida</taxon>
        <taxon>Opisthorchiata</taxon>
        <taxon>Opisthorchiidae</taxon>
        <taxon>Clonorchis</taxon>
    </lineage>
</organism>
<dbReference type="AlphaFoldDB" id="G7YV54"/>
<reference key="2">
    <citation type="submission" date="2011-10" db="EMBL/GenBank/DDBJ databases">
        <title>The genome and transcriptome sequence of Clonorchis sinensis provide insights into the carcinogenic liver fluke.</title>
        <authorList>
            <person name="Wang X."/>
            <person name="Huang Y."/>
            <person name="Chen W."/>
            <person name="Liu H."/>
            <person name="Guo L."/>
            <person name="Chen Y."/>
            <person name="Luo F."/>
            <person name="Zhou W."/>
            <person name="Sun J."/>
            <person name="Mao Q."/>
            <person name="Liang P."/>
            <person name="Zhou C."/>
            <person name="Tian Y."/>
            <person name="Men J."/>
            <person name="Lv X."/>
            <person name="Huang L."/>
            <person name="Zhou J."/>
            <person name="Hu Y."/>
            <person name="Li R."/>
            <person name="Zhang F."/>
            <person name="Lei H."/>
            <person name="Li X."/>
            <person name="Hu X."/>
            <person name="Liang C."/>
            <person name="Xu J."/>
            <person name="Wu Z."/>
            <person name="Yu X."/>
        </authorList>
    </citation>
    <scope>NUCLEOTIDE SEQUENCE</scope>
    <source>
        <strain>Henan</strain>
    </source>
</reference>